<comment type="subcellular location">
    <subcellularLocation>
        <location evidence="1">Mitochondrion inner membrane</location>
    </subcellularLocation>
</comment>
<feature type="region of interest" description="Disordered" evidence="9">
    <location>
        <begin position="45"/>
        <end position="129"/>
    </location>
</feature>
<comment type="similarity">
    <text evidence="6">Belongs to the NDUFAF6 family.</text>
</comment>
<evidence type="ECO:0000256" key="2">
    <source>
        <dbReference type="ARBA" id="ARBA00022792"/>
    </source>
</evidence>
<evidence type="ECO:0000256" key="7">
    <source>
        <dbReference type="ARBA" id="ARBA00056665"/>
    </source>
</evidence>
<dbReference type="PANTHER" id="PTHR21181:SF13">
    <property type="entry name" value="NADH DEHYDROGENASE (UBIQUINONE) COMPLEX I, ASSEMBLY FACTOR 6"/>
    <property type="match status" value="1"/>
</dbReference>
<feature type="compositionally biased region" description="Low complexity" evidence="9">
    <location>
        <begin position="116"/>
        <end position="129"/>
    </location>
</feature>
<keyword evidence="2" id="KW-0999">Mitochondrion inner membrane</keyword>
<evidence type="ECO:0000313" key="11">
    <source>
        <dbReference type="Proteomes" id="UP000472261"/>
    </source>
</evidence>
<accession>A0A669P6Y5</accession>
<reference evidence="10" key="2">
    <citation type="submission" date="2025-09" db="UniProtKB">
        <authorList>
            <consortium name="Ensembl"/>
        </authorList>
    </citation>
    <scope>IDENTIFICATION</scope>
</reference>
<dbReference type="PANTHER" id="PTHR21181">
    <property type="match status" value="1"/>
</dbReference>
<organism evidence="10 11">
    <name type="scientific">Phasianus colchicus</name>
    <name type="common">Common pheasant</name>
    <dbReference type="NCBI Taxonomy" id="9054"/>
    <lineage>
        <taxon>Eukaryota</taxon>
        <taxon>Metazoa</taxon>
        <taxon>Chordata</taxon>
        <taxon>Craniata</taxon>
        <taxon>Vertebrata</taxon>
        <taxon>Euteleostomi</taxon>
        <taxon>Archelosauria</taxon>
        <taxon>Archosauria</taxon>
        <taxon>Dinosauria</taxon>
        <taxon>Saurischia</taxon>
        <taxon>Theropoda</taxon>
        <taxon>Coelurosauria</taxon>
        <taxon>Aves</taxon>
        <taxon>Neognathae</taxon>
        <taxon>Galloanserae</taxon>
        <taxon>Galliformes</taxon>
        <taxon>Phasianidae</taxon>
        <taxon>Phasianinae</taxon>
        <taxon>Phasianus</taxon>
    </lineage>
</organism>
<keyword evidence="3" id="KW-0809">Transit peptide</keyword>
<evidence type="ECO:0000256" key="5">
    <source>
        <dbReference type="ARBA" id="ARBA00023136"/>
    </source>
</evidence>
<evidence type="ECO:0000256" key="3">
    <source>
        <dbReference type="ARBA" id="ARBA00022946"/>
    </source>
</evidence>
<keyword evidence="4" id="KW-0496">Mitochondrion</keyword>
<dbReference type="Pfam" id="PF00494">
    <property type="entry name" value="SQS_PSY"/>
    <property type="match status" value="1"/>
</dbReference>
<name>A0A669P6Y5_PHACC</name>
<reference evidence="10" key="1">
    <citation type="submission" date="2025-08" db="UniProtKB">
        <authorList>
            <consortium name="Ensembl"/>
        </authorList>
    </citation>
    <scope>IDENTIFICATION</scope>
</reference>
<dbReference type="Ensembl" id="ENSPCLT00000004569.1">
    <property type="protein sequence ID" value="ENSPCLP00000003324.1"/>
    <property type="gene ID" value="ENSPCLG00000002854.1"/>
</dbReference>
<dbReference type="Proteomes" id="UP000472261">
    <property type="component" value="Unplaced"/>
</dbReference>
<evidence type="ECO:0000256" key="1">
    <source>
        <dbReference type="ARBA" id="ARBA00004273"/>
    </source>
</evidence>
<protein>
    <recommendedName>
        <fullName evidence="8">NADH dehydrogenase (ubiquinone) complex I, assembly factor 6</fullName>
    </recommendedName>
</protein>
<sequence>MRMLGRQRAGVALGLPSSLIPCAVPALRCPAVAFCEYCPAEPGTVQEQISSPRPSMLSGRCVRQHAGLARSGAPGSTRRSNQRRRPFAGQQKATRPPDTWAAMARSRAPPAGPSIRALPGAARGRGRPVGWGWPTAGAGRRGAAGSMAAAAAAGGLRPASFPRLLRAVGPWPRGGRAAAAAGWSRPEPGGEAQYCAELLRKRDYEGFLCSLLLPAESRTSAFALRAFNVELAQIKDSITQKTTGLMRMQFWRKAVEDIYCNNPPHQPVAIALWRAVKRHNLSKMWFTKIIDEREKNLDDRAYRNIQELETYAENTQSALLYLTLEMLGVKDVHADHAASHIGKAQGIVTCLRATPYHCTRRKVFLPMDICMLHGVSQEDFIRCKQEKNVRDVIYDIASQAHIHLEHARSFSKKVPVKAYPAFYHTVALDDYLYNIRKVDFNIFHPSLQKRNTLLPLYLYIRTWKKTY</sequence>
<dbReference type="InterPro" id="IPR002060">
    <property type="entry name" value="Squ/phyt_synthse"/>
</dbReference>
<evidence type="ECO:0000256" key="9">
    <source>
        <dbReference type="SAM" id="MobiDB-lite"/>
    </source>
</evidence>
<evidence type="ECO:0000256" key="6">
    <source>
        <dbReference type="ARBA" id="ARBA00038273"/>
    </source>
</evidence>
<dbReference type="InterPro" id="IPR008949">
    <property type="entry name" value="Isoprenoid_synthase_dom_sf"/>
</dbReference>
<dbReference type="Gene3D" id="1.10.600.10">
    <property type="entry name" value="Farnesyl Diphosphate Synthase"/>
    <property type="match status" value="1"/>
</dbReference>
<comment type="function">
    <text evidence="7">Involved in the assembly of mitochondrial NADH:ubiquinone oxidoreductase complex (complex I) at early stages. May play a role in the biogenesis of complex I subunit MT-ND1.</text>
</comment>
<dbReference type="GO" id="GO:0032981">
    <property type="term" value="P:mitochondrial respiratory chain complex I assembly"/>
    <property type="evidence" value="ECO:0007669"/>
    <property type="project" value="TreeGrafter"/>
</dbReference>
<evidence type="ECO:0000256" key="4">
    <source>
        <dbReference type="ARBA" id="ARBA00023128"/>
    </source>
</evidence>
<dbReference type="GO" id="GO:0005743">
    <property type="term" value="C:mitochondrial inner membrane"/>
    <property type="evidence" value="ECO:0007669"/>
    <property type="project" value="UniProtKB-SubCell"/>
</dbReference>
<dbReference type="AlphaFoldDB" id="A0A669P6Y5"/>
<keyword evidence="5" id="KW-0472">Membrane</keyword>
<proteinExistence type="inferred from homology"/>
<evidence type="ECO:0000313" key="10">
    <source>
        <dbReference type="Ensembl" id="ENSPCLP00000003324.1"/>
    </source>
</evidence>
<dbReference type="FunFam" id="1.10.600.10:FF:000013">
    <property type="entry name" value="NADH dehydrogenase (ubiquinone) complex I, assembly factor 6"/>
    <property type="match status" value="1"/>
</dbReference>
<evidence type="ECO:0000256" key="8">
    <source>
        <dbReference type="ARBA" id="ARBA00069034"/>
    </source>
</evidence>
<dbReference type="SUPFAM" id="SSF48576">
    <property type="entry name" value="Terpenoid synthases"/>
    <property type="match status" value="1"/>
</dbReference>
<keyword evidence="11" id="KW-1185">Reference proteome</keyword>